<feature type="region of interest" description="Disordered" evidence="1">
    <location>
        <begin position="121"/>
        <end position="141"/>
    </location>
</feature>
<evidence type="ECO:0000313" key="2">
    <source>
        <dbReference type="EMBL" id="CAB4152255.1"/>
    </source>
</evidence>
<organism evidence="2">
    <name type="scientific">uncultured Caudovirales phage</name>
    <dbReference type="NCBI Taxonomy" id="2100421"/>
    <lineage>
        <taxon>Viruses</taxon>
        <taxon>Duplodnaviria</taxon>
        <taxon>Heunggongvirae</taxon>
        <taxon>Uroviricota</taxon>
        <taxon>Caudoviricetes</taxon>
        <taxon>Peduoviridae</taxon>
        <taxon>Maltschvirus</taxon>
        <taxon>Maltschvirus maltsch</taxon>
    </lineage>
</organism>
<name>A0A6J5MYH2_9CAUD</name>
<accession>A0A6J5MYH2</accession>
<evidence type="ECO:0000256" key="1">
    <source>
        <dbReference type="SAM" id="MobiDB-lite"/>
    </source>
</evidence>
<gene>
    <name evidence="2" type="ORF">UFOVP613_5</name>
</gene>
<protein>
    <submittedName>
        <fullName evidence="2">Uncharacterized protein</fullName>
    </submittedName>
</protein>
<proteinExistence type="predicted"/>
<sequence>MTPLPVFSGRDEDLHAWYADTMSALAHPAYRGAVVRIAGAGISGAAHLEYWLDICRQMCFTSFVIYDADHELMLQVAGRRYWSVGTQRWWIVAPQNLSWEVSGRDRLAEIRRGLAGEIEQSEGADTLPADNDPLRPAMEVK</sequence>
<reference evidence="2" key="1">
    <citation type="submission" date="2020-04" db="EMBL/GenBank/DDBJ databases">
        <authorList>
            <person name="Chiriac C."/>
            <person name="Salcher M."/>
            <person name="Ghai R."/>
            <person name="Kavagutti S V."/>
        </authorList>
    </citation>
    <scope>NUCLEOTIDE SEQUENCE</scope>
</reference>
<dbReference type="EMBL" id="LR796577">
    <property type="protein sequence ID" value="CAB4152255.1"/>
    <property type="molecule type" value="Genomic_DNA"/>
</dbReference>